<dbReference type="GO" id="GO:0004067">
    <property type="term" value="F:asparaginase activity"/>
    <property type="evidence" value="ECO:0007669"/>
    <property type="project" value="UniProtKB-UniRule"/>
</dbReference>
<comment type="catalytic activity">
    <reaction evidence="3">
        <text>L-asparagine + H2O = L-aspartate + NH4(+)</text>
        <dbReference type="Rhea" id="RHEA:21016"/>
        <dbReference type="ChEBI" id="CHEBI:15377"/>
        <dbReference type="ChEBI" id="CHEBI:28938"/>
        <dbReference type="ChEBI" id="CHEBI:29991"/>
        <dbReference type="ChEBI" id="CHEBI:58048"/>
        <dbReference type="EC" id="3.5.1.1"/>
    </reaction>
</comment>
<feature type="binding site" evidence="5">
    <location>
        <position position="55"/>
    </location>
    <ligand>
        <name>substrate</name>
    </ligand>
</feature>
<feature type="active site" evidence="7">
    <location>
        <position position="84"/>
    </location>
</feature>
<dbReference type="Gene3D" id="3.40.50.40">
    <property type="match status" value="1"/>
</dbReference>
<dbReference type="InterPro" id="IPR006034">
    <property type="entry name" value="Asparaginase/glutaminase-like"/>
</dbReference>
<evidence type="ECO:0000256" key="4">
    <source>
        <dbReference type="PIRSR" id="PIRSR001220-1"/>
    </source>
</evidence>
<feature type="active site" description="O-isoaspartyl threonine intermediate" evidence="4">
    <location>
        <position position="11"/>
    </location>
</feature>
<evidence type="ECO:0000313" key="11">
    <source>
        <dbReference type="Proteomes" id="UP001211044"/>
    </source>
</evidence>
<dbReference type="RefSeq" id="WP_048707412.1">
    <property type="nucleotide sequence ID" value="NZ_CP116394.1"/>
</dbReference>
<dbReference type="KEGG" id="wne:PIG85_06150"/>
<dbReference type="InterPro" id="IPR027475">
    <property type="entry name" value="Asparaginase/glutaminase_AS2"/>
</dbReference>
<proteinExistence type="inferred from homology"/>
<gene>
    <name evidence="10" type="ORF">PIG85_06150</name>
</gene>
<dbReference type="PROSITE" id="PS00144">
    <property type="entry name" value="ASN_GLN_ASE_1"/>
    <property type="match status" value="1"/>
</dbReference>
<dbReference type="PANTHER" id="PTHR11707">
    <property type="entry name" value="L-ASPARAGINASE"/>
    <property type="match status" value="1"/>
</dbReference>
<accession>A0AB38XLW8</accession>
<dbReference type="Proteomes" id="UP001211044">
    <property type="component" value="Chromosome"/>
</dbReference>
<dbReference type="GO" id="GO:0006520">
    <property type="term" value="P:amino acid metabolic process"/>
    <property type="evidence" value="ECO:0007669"/>
    <property type="project" value="InterPro"/>
</dbReference>
<dbReference type="AlphaFoldDB" id="A0AB38XLW8"/>
<sequence>MRIQVIYTGGTIGMVSSPNGLIPGADLEGWLKKLLAGTDLEGVVGLTELDKLIDSSNATPDDWEAILAALDTYRADAYVVLHGTDTMSYTAAALSYARVGKSEPVVITGSQLPLGAPGSDAGKNVMGALTAASSGKAQGVSLYFGDHLLGGNRATKVSSWGFEGFATPAVPPLAIAGGPWHWNKPETIAREQEFPFKSRAPYKRHDVAVIDLVPGITAERLSALVTPKPEAVIVRAFGVGNAPSNEPGFVEVLGELVRAGVPVVIASQCVQAEVVLGAYETGDVLAAAGCVGAADMTLEATYAKLVFLLSQGLTGRQIAEWMRKPIASEL</sequence>
<dbReference type="InterPro" id="IPR041725">
    <property type="entry name" value="L-asparaginase_I"/>
</dbReference>
<dbReference type="InterPro" id="IPR036152">
    <property type="entry name" value="Asp/glu_Ase-like_sf"/>
</dbReference>
<evidence type="ECO:0000259" key="9">
    <source>
        <dbReference type="Pfam" id="PF17763"/>
    </source>
</evidence>
<dbReference type="InterPro" id="IPR040919">
    <property type="entry name" value="Asparaginase_C"/>
</dbReference>
<organism evidence="10 11">
    <name type="scientific">Winkia neuii subsp. anitrata</name>
    <dbReference type="NCBI Taxonomy" id="29318"/>
    <lineage>
        <taxon>Bacteria</taxon>
        <taxon>Bacillati</taxon>
        <taxon>Actinomycetota</taxon>
        <taxon>Actinomycetes</taxon>
        <taxon>Actinomycetales</taxon>
        <taxon>Actinomycetaceae</taxon>
        <taxon>Winkia</taxon>
    </lineage>
</organism>
<dbReference type="CDD" id="cd08963">
    <property type="entry name" value="L-asparaginase_I"/>
    <property type="match status" value="1"/>
</dbReference>
<dbReference type="EMBL" id="CP116394">
    <property type="protein sequence ID" value="WCE45250.1"/>
    <property type="molecule type" value="Genomic_DNA"/>
</dbReference>
<evidence type="ECO:0000259" key="8">
    <source>
        <dbReference type="Pfam" id="PF00710"/>
    </source>
</evidence>
<dbReference type="SFLD" id="SFLDS00057">
    <property type="entry name" value="Glutaminase/Asparaginase"/>
    <property type="match status" value="1"/>
</dbReference>
<dbReference type="InterPro" id="IPR020827">
    <property type="entry name" value="Asparaginase/glutaminase_AS1"/>
</dbReference>
<feature type="domain" description="L-asparaginase N-terminal" evidence="8">
    <location>
        <begin position="2"/>
        <end position="184"/>
    </location>
</feature>
<dbReference type="PRINTS" id="PR00139">
    <property type="entry name" value="ASNGLNASE"/>
</dbReference>
<dbReference type="Pfam" id="PF17763">
    <property type="entry name" value="Asparaginase_C"/>
    <property type="match status" value="1"/>
</dbReference>
<dbReference type="PIRSF" id="PIRSF001220">
    <property type="entry name" value="L-ASNase_gatD"/>
    <property type="match status" value="1"/>
</dbReference>
<reference evidence="10" key="1">
    <citation type="submission" date="2023-01" db="EMBL/GenBank/DDBJ databases">
        <title>Comparative Genomic Analysis of the Clinically-Derived Winkia Strain NY0527 Provides Evidence into the Taxonomic Reassignment of Winkia neuii and Characterizes Their Virulence Traits.</title>
        <authorList>
            <person name="Cai X."/>
            <person name="Peng Y."/>
            <person name="Li M."/>
            <person name="Qiu Y."/>
            <person name="Wang Y."/>
            <person name="Xu L."/>
            <person name="Hou Q."/>
        </authorList>
    </citation>
    <scope>NUCLEOTIDE SEQUENCE</scope>
    <source>
        <strain evidence="10">NY0527</strain>
    </source>
</reference>
<dbReference type="Pfam" id="PF00710">
    <property type="entry name" value="Asparaginase"/>
    <property type="match status" value="1"/>
</dbReference>
<dbReference type="EC" id="3.5.1.1" evidence="2"/>
<evidence type="ECO:0000256" key="3">
    <source>
        <dbReference type="ARBA" id="ARBA00049366"/>
    </source>
</evidence>
<feature type="binding site" evidence="5">
    <location>
        <begin position="84"/>
        <end position="85"/>
    </location>
    <ligand>
        <name>substrate</name>
    </ligand>
</feature>
<evidence type="ECO:0000256" key="5">
    <source>
        <dbReference type="PIRSR" id="PIRSR001220-2"/>
    </source>
</evidence>
<comment type="similarity">
    <text evidence="1">Belongs to the asparaginase 1 family.</text>
</comment>
<feature type="domain" description="Asparaginase/glutaminase C-terminal" evidence="9">
    <location>
        <begin position="206"/>
        <end position="322"/>
    </location>
</feature>
<dbReference type="InterPro" id="IPR037152">
    <property type="entry name" value="L-asparaginase_N_sf"/>
</dbReference>
<dbReference type="PROSITE" id="PS51732">
    <property type="entry name" value="ASN_GLN_ASE_3"/>
    <property type="match status" value="1"/>
</dbReference>
<evidence type="ECO:0000256" key="2">
    <source>
        <dbReference type="ARBA" id="ARBA00012920"/>
    </source>
</evidence>
<evidence type="ECO:0000256" key="6">
    <source>
        <dbReference type="PROSITE-ProRule" id="PRU10099"/>
    </source>
</evidence>
<dbReference type="SMART" id="SM00870">
    <property type="entry name" value="Asparaginase"/>
    <property type="match status" value="1"/>
</dbReference>
<feature type="active site" evidence="6">
    <location>
        <position position="11"/>
    </location>
</feature>
<dbReference type="PIRSF" id="PIRSF500176">
    <property type="entry name" value="L_ASNase"/>
    <property type="match status" value="1"/>
</dbReference>
<dbReference type="SUPFAM" id="SSF53774">
    <property type="entry name" value="Glutaminase/Asparaginase"/>
    <property type="match status" value="1"/>
</dbReference>
<evidence type="ECO:0000256" key="1">
    <source>
        <dbReference type="ARBA" id="ARBA00010518"/>
    </source>
</evidence>
<dbReference type="InterPro" id="IPR027474">
    <property type="entry name" value="L-asparaginase_N"/>
</dbReference>
<dbReference type="Gene3D" id="3.40.50.1170">
    <property type="entry name" value="L-asparaginase, N-terminal domain"/>
    <property type="match status" value="1"/>
</dbReference>
<name>A0AB38XLW8_9ACTO</name>
<dbReference type="PROSITE" id="PS00917">
    <property type="entry name" value="ASN_GLN_ASE_2"/>
    <property type="match status" value="1"/>
</dbReference>
<evidence type="ECO:0000256" key="7">
    <source>
        <dbReference type="PROSITE-ProRule" id="PRU10100"/>
    </source>
</evidence>
<protein>
    <recommendedName>
        <fullName evidence="2">asparaginase</fullName>
        <ecNumber evidence="2">3.5.1.1</ecNumber>
    </recommendedName>
</protein>
<dbReference type="InterPro" id="IPR027473">
    <property type="entry name" value="L-asparaginase_C"/>
</dbReference>
<dbReference type="PANTHER" id="PTHR11707:SF28">
    <property type="entry name" value="60 KDA LYSOPHOSPHOLIPASE"/>
    <property type="match status" value="1"/>
</dbReference>
<evidence type="ECO:0000313" key="10">
    <source>
        <dbReference type="EMBL" id="WCE45250.1"/>
    </source>
</evidence>